<keyword evidence="5 8" id="KW-0289">Folate biosynthesis</keyword>
<dbReference type="EC" id="4.1.2.25" evidence="8"/>
<comment type="function">
    <text evidence="8">Catalyzes the conversion of 7,8-dihydroneopterin to 6-hydroxymethyl-7,8-dihydropterin.</text>
</comment>
<evidence type="ECO:0000256" key="3">
    <source>
        <dbReference type="ARBA" id="ARBA00005013"/>
    </source>
</evidence>
<dbReference type="GO" id="GO:0046654">
    <property type="term" value="P:tetrahydrofolate biosynthetic process"/>
    <property type="evidence" value="ECO:0007669"/>
    <property type="project" value="UniProtKB-UniRule"/>
</dbReference>
<dbReference type="Pfam" id="PF02152">
    <property type="entry name" value="FolB"/>
    <property type="match status" value="1"/>
</dbReference>
<dbReference type="SMART" id="SM00905">
    <property type="entry name" value="FolB"/>
    <property type="match status" value="1"/>
</dbReference>
<evidence type="ECO:0000256" key="4">
    <source>
        <dbReference type="ARBA" id="ARBA00005708"/>
    </source>
</evidence>
<protein>
    <recommendedName>
        <fullName evidence="8">7,8-dihydroneopterin aldolase</fullName>
        <ecNumber evidence="8">4.1.2.25</ecNumber>
    </recommendedName>
</protein>
<name>A0A831KDG4_9GAMM</name>
<comment type="pathway">
    <text evidence="3 8">Cofactor biosynthesis; tetrahydrofolate biosynthesis; 2-amino-4-hydroxy-6-hydroxymethyl-7,8-dihydropteridine diphosphate from 7,8-dihydroneopterin triphosphate: step 3/4.</text>
</comment>
<evidence type="ECO:0000256" key="6">
    <source>
        <dbReference type="ARBA" id="ARBA00023235"/>
    </source>
</evidence>
<dbReference type="InterPro" id="IPR043133">
    <property type="entry name" value="GTP-CH-I_C/QueF"/>
</dbReference>
<dbReference type="SUPFAM" id="SSF55620">
    <property type="entry name" value="Tetrahydrobiopterin biosynthesis enzymes-like"/>
    <property type="match status" value="1"/>
</dbReference>
<keyword evidence="6" id="KW-0413">Isomerase</keyword>
<gene>
    <name evidence="10" type="primary">folB</name>
    <name evidence="10" type="ORF">ENG92_05155</name>
</gene>
<evidence type="ECO:0000256" key="5">
    <source>
        <dbReference type="ARBA" id="ARBA00022909"/>
    </source>
</evidence>
<proteinExistence type="inferred from homology"/>
<evidence type="ECO:0000313" key="10">
    <source>
        <dbReference type="EMBL" id="HDK38384.1"/>
    </source>
</evidence>
<comment type="similarity">
    <text evidence="4 8">Belongs to the DHNA family.</text>
</comment>
<dbReference type="FunFam" id="3.30.1130.10:FF:000002">
    <property type="entry name" value="7,8-dihydroneopterin aldolase"/>
    <property type="match status" value="1"/>
</dbReference>
<dbReference type="GO" id="GO:0016853">
    <property type="term" value="F:isomerase activity"/>
    <property type="evidence" value="ECO:0007669"/>
    <property type="project" value="UniProtKB-KW"/>
</dbReference>
<comment type="catalytic activity">
    <reaction evidence="2 8">
        <text>7,8-dihydroneopterin = 6-hydroxymethyl-7,8-dihydropterin + glycolaldehyde</text>
        <dbReference type="Rhea" id="RHEA:10540"/>
        <dbReference type="ChEBI" id="CHEBI:17001"/>
        <dbReference type="ChEBI" id="CHEBI:17071"/>
        <dbReference type="ChEBI" id="CHEBI:44841"/>
        <dbReference type="EC" id="4.1.2.25"/>
    </reaction>
</comment>
<evidence type="ECO:0000256" key="1">
    <source>
        <dbReference type="ARBA" id="ARBA00000693"/>
    </source>
</evidence>
<comment type="catalytic activity">
    <reaction evidence="1">
        <text>7,8-dihydroneopterin = 7,8-dihydromonapterin</text>
        <dbReference type="Rhea" id="RHEA:45328"/>
        <dbReference type="ChEBI" id="CHEBI:17001"/>
        <dbReference type="ChEBI" id="CHEBI:71175"/>
        <dbReference type="EC" id="5.1.99.8"/>
    </reaction>
</comment>
<keyword evidence="7 8" id="KW-0456">Lyase</keyword>
<dbReference type="InterPro" id="IPR006156">
    <property type="entry name" value="Dihydroneopterin_aldolase"/>
</dbReference>
<dbReference type="AlphaFoldDB" id="A0A831KDG4"/>
<dbReference type="NCBIfam" id="TIGR00525">
    <property type="entry name" value="folB"/>
    <property type="match status" value="1"/>
</dbReference>
<dbReference type="NCBIfam" id="TIGR00526">
    <property type="entry name" value="folB_dom"/>
    <property type="match status" value="1"/>
</dbReference>
<evidence type="ECO:0000259" key="9">
    <source>
        <dbReference type="SMART" id="SM00905"/>
    </source>
</evidence>
<dbReference type="InterPro" id="IPR006157">
    <property type="entry name" value="FolB_dom"/>
</dbReference>
<comment type="caution">
    <text evidence="10">The sequence shown here is derived from an EMBL/GenBank/DDBJ whole genome shotgun (WGS) entry which is preliminary data.</text>
</comment>
<dbReference type="PANTHER" id="PTHR42844">
    <property type="entry name" value="DIHYDRONEOPTERIN ALDOLASE 1-RELATED"/>
    <property type="match status" value="1"/>
</dbReference>
<dbReference type="GO" id="GO:0046656">
    <property type="term" value="P:folic acid biosynthetic process"/>
    <property type="evidence" value="ECO:0007669"/>
    <property type="project" value="UniProtKB-UniRule"/>
</dbReference>
<evidence type="ECO:0000256" key="8">
    <source>
        <dbReference type="RuleBase" id="RU362079"/>
    </source>
</evidence>
<dbReference type="GO" id="GO:0004150">
    <property type="term" value="F:dihydroneopterin aldolase activity"/>
    <property type="evidence" value="ECO:0007669"/>
    <property type="project" value="UniProtKB-UniRule"/>
</dbReference>
<accession>A0A831KDG4</accession>
<dbReference type="UniPathway" id="UPA00077">
    <property type="reaction ID" value="UER00154"/>
</dbReference>
<dbReference type="GO" id="GO:0005737">
    <property type="term" value="C:cytoplasm"/>
    <property type="evidence" value="ECO:0007669"/>
    <property type="project" value="TreeGrafter"/>
</dbReference>
<dbReference type="Proteomes" id="UP000885822">
    <property type="component" value="Unassembled WGS sequence"/>
</dbReference>
<dbReference type="CDD" id="cd00534">
    <property type="entry name" value="DHNA_DHNTPE"/>
    <property type="match status" value="1"/>
</dbReference>
<sequence length="105" mass="12031">MDIVFLRQLQLQAVIGVYDWERKIRQPLQMDLEIATDVQRAAASDRIQDALDYQAVAQRVTEYVAGSEFQLVETLAERCADLILREFAASWVRLALHKPEAVENV</sequence>
<feature type="domain" description="Dihydroneopterin aldolase/epimerase" evidence="9">
    <location>
        <begin position="4"/>
        <end position="105"/>
    </location>
</feature>
<organism evidence="10">
    <name type="scientific">Thiolapillus brandeum</name>
    <dbReference type="NCBI Taxonomy" id="1076588"/>
    <lineage>
        <taxon>Bacteria</taxon>
        <taxon>Pseudomonadati</taxon>
        <taxon>Pseudomonadota</taxon>
        <taxon>Gammaproteobacteria</taxon>
        <taxon>Chromatiales</taxon>
        <taxon>Sedimenticolaceae</taxon>
        <taxon>Thiolapillus</taxon>
    </lineage>
</organism>
<feature type="non-terminal residue" evidence="10">
    <location>
        <position position="105"/>
    </location>
</feature>
<dbReference type="PANTHER" id="PTHR42844:SF1">
    <property type="entry name" value="DIHYDRONEOPTERIN ALDOLASE 1-RELATED"/>
    <property type="match status" value="1"/>
</dbReference>
<dbReference type="Gene3D" id="3.30.1130.10">
    <property type="match status" value="1"/>
</dbReference>
<dbReference type="EMBL" id="DRCV01000226">
    <property type="protein sequence ID" value="HDK38384.1"/>
    <property type="molecule type" value="Genomic_DNA"/>
</dbReference>
<evidence type="ECO:0000256" key="2">
    <source>
        <dbReference type="ARBA" id="ARBA00001353"/>
    </source>
</evidence>
<reference evidence="10" key="1">
    <citation type="journal article" date="2020" name="mSystems">
        <title>Genome- and Community-Level Interaction Insights into Carbon Utilization and Element Cycling Functions of Hydrothermarchaeota in Hydrothermal Sediment.</title>
        <authorList>
            <person name="Zhou Z."/>
            <person name="Liu Y."/>
            <person name="Xu W."/>
            <person name="Pan J."/>
            <person name="Luo Z.H."/>
            <person name="Li M."/>
        </authorList>
    </citation>
    <scope>NUCLEOTIDE SEQUENCE [LARGE SCALE GENOMIC DNA]</scope>
    <source>
        <strain evidence="10">HyVt-26</strain>
    </source>
</reference>
<evidence type="ECO:0000256" key="7">
    <source>
        <dbReference type="ARBA" id="ARBA00023239"/>
    </source>
</evidence>